<accession>A0A2K2F703</accession>
<dbReference type="Proteomes" id="UP000236151">
    <property type="component" value="Unassembled WGS sequence"/>
</dbReference>
<organism evidence="1 2">
    <name type="scientific">Clostridium thermosuccinogenes</name>
    <dbReference type="NCBI Taxonomy" id="84032"/>
    <lineage>
        <taxon>Bacteria</taxon>
        <taxon>Bacillati</taxon>
        <taxon>Bacillota</taxon>
        <taxon>Clostridia</taxon>
        <taxon>Eubacteriales</taxon>
        <taxon>Clostridiaceae</taxon>
        <taxon>Clostridium</taxon>
    </lineage>
</organism>
<dbReference type="EMBL" id="NIOJ01000006">
    <property type="protein sequence ID" value="PNU00894.1"/>
    <property type="molecule type" value="Genomic_DNA"/>
</dbReference>
<evidence type="ECO:0000313" key="2">
    <source>
        <dbReference type="Proteomes" id="UP000236151"/>
    </source>
</evidence>
<proteinExistence type="predicted"/>
<reference evidence="1 2" key="1">
    <citation type="submission" date="2017-06" db="EMBL/GenBank/DDBJ databases">
        <title>Investigating the central metabolism of Clostridium thermosuccinogenes.</title>
        <authorList>
            <person name="Koendjbiharie J.G."/>
            <person name="van Kranenburg R."/>
        </authorList>
    </citation>
    <scope>NUCLEOTIDE SEQUENCE [LARGE SCALE GENOMIC DNA]</scope>
    <source>
        <strain evidence="1 2">DSM 5806</strain>
    </source>
</reference>
<dbReference type="AlphaFoldDB" id="A0A2K2F703"/>
<dbReference type="KEGG" id="cthd:CDO33_19455"/>
<dbReference type="OrthoDB" id="2084863at2"/>
<name>A0A2K2F703_9CLOT</name>
<gene>
    <name evidence="1" type="ORF">CDQ84_03850</name>
</gene>
<sequence>MEKTTTRSLLLDEGIILQSGTICRDKINLISGAMTAPLLETIWIFSGYDTEAMERISAIFTHLYHEGREAEMMAILRILYDLSGMKFPEDVELLATHPEARQYFLISFLMDMDDCMHDFISEATGE</sequence>
<keyword evidence="2" id="KW-1185">Reference proteome</keyword>
<protein>
    <submittedName>
        <fullName evidence="1">Uncharacterized protein</fullName>
    </submittedName>
</protein>
<comment type="caution">
    <text evidence="1">The sequence shown here is derived from an EMBL/GenBank/DDBJ whole genome shotgun (WGS) entry which is preliminary data.</text>
</comment>
<evidence type="ECO:0000313" key="1">
    <source>
        <dbReference type="EMBL" id="PNU00894.1"/>
    </source>
</evidence>